<reference evidence="8 9" key="1">
    <citation type="submission" date="2017-03" db="EMBL/GenBank/DDBJ databases">
        <title>Draft Genome sequence of Marispirochaeta sp. strain JC444.</title>
        <authorList>
            <person name="Shivani Y."/>
            <person name="Subhash Y."/>
            <person name="Sasikala C."/>
            <person name="Ramana C."/>
        </authorList>
    </citation>
    <scope>NUCLEOTIDE SEQUENCE [LARGE SCALE GENOMIC DNA]</scope>
    <source>
        <strain evidence="8 9">JC444</strain>
    </source>
</reference>
<dbReference type="GO" id="GO:0071978">
    <property type="term" value="P:bacterial-type flagellum-dependent swarming motility"/>
    <property type="evidence" value="ECO:0007669"/>
    <property type="project" value="TreeGrafter"/>
</dbReference>
<sequence length="139" mass="16031">MFYGNSFGKTLDLLHRNMDVAVLRRSVISNNIANADTPNFKRSEINFEAELKRALDSEKPTGRLKAALTDPKHIPFHRSTDYRTVKPKKILDYLTQSDNNGNNVDLEEEMMAQLQNQLRYEIMTRSVANQFSQVNTVLR</sequence>
<name>A0A1Y1RXG5_9SPIO</name>
<dbReference type="PANTHER" id="PTHR30435">
    <property type="entry name" value="FLAGELLAR PROTEIN"/>
    <property type="match status" value="1"/>
</dbReference>
<gene>
    <name evidence="8" type="ORF">B4O97_13290</name>
</gene>
<protein>
    <recommendedName>
        <fullName evidence="3 6">Flagellar basal body rod protein FlgB</fullName>
    </recommendedName>
</protein>
<dbReference type="NCBIfam" id="TIGR01396">
    <property type="entry name" value="FlgB"/>
    <property type="match status" value="1"/>
</dbReference>
<comment type="similarity">
    <text evidence="2 6">Belongs to the flagella basal body rod proteins family.</text>
</comment>
<feature type="domain" description="Flagellar basal body rod protein N-terminal" evidence="7">
    <location>
        <begin position="26"/>
        <end position="41"/>
    </location>
</feature>
<evidence type="ECO:0000259" key="7">
    <source>
        <dbReference type="Pfam" id="PF00460"/>
    </source>
</evidence>
<evidence type="ECO:0000256" key="4">
    <source>
        <dbReference type="ARBA" id="ARBA00023143"/>
    </source>
</evidence>
<keyword evidence="8" id="KW-0969">Cilium</keyword>
<keyword evidence="8" id="KW-0966">Cell projection</keyword>
<dbReference type="GO" id="GO:0030694">
    <property type="term" value="C:bacterial-type flagellum basal body, rod"/>
    <property type="evidence" value="ECO:0007669"/>
    <property type="project" value="InterPro"/>
</dbReference>
<dbReference type="PANTHER" id="PTHR30435:SF12">
    <property type="entry name" value="FLAGELLAR BASAL BODY ROD PROTEIN FLGB"/>
    <property type="match status" value="1"/>
</dbReference>
<keyword evidence="4 6" id="KW-0975">Bacterial flagellum</keyword>
<comment type="subcellular location">
    <subcellularLocation>
        <location evidence="1 6">Bacterial flagellum basal body</location>
    </subcellularLocation>
</comment>
<comment type="function">
    <text evidence="5 6">Structural component of flagellum, the bacterial motility apparatus. Part of the rod structure of flagellar basal body.</text>
</comment>
<evidence type="ECO:0000313" key="8">
    <source>
        <dbReference type="EMBL" id="ORC34282.1"/>
    </source>
</evidence>
<dbReference type="EMBL" id="MWQY01000014">
    <property type="protein sequence ID" value="ORC34282.1"/>
    <property type="molecule type" value="Genomic_DNA"/>
</dbReference>
<dbReference type="PIRSF" id="PIRSF002889">
    <property type="entry name" value="Rod_FlgB"/>
    <property type="match status" value="1"/>
</dbReference>
<keyword evidence="9" id="KW-1185">Reference proteome</keyword>
<comment type="caution">
    <text evidence="8">The sequence shown here is derived from an EMBL/GenBank/DDBJ whole genome shotgun (WGS) entry which is preliminary data.</text>
</comment>
<dbReference type="Proteomes" id="UP000192343">
    <property type="component" value="Unassembled WGS sequence"/>
</dbReference>
<evidence type="ECO:0000313" key="9">
    <source>
        <dbReference type="Proteomes" id="UP000192343"/>
    </source>
</evidence>
<evidence type="ECO:0000256" key="6">
    <source>
        <dbReference type="PIRNR" id="PIRNR002889"/>
    </source>
</evidence>
<proteinExistence type="inferred from homology"/>
<organism evidence="8 9">
    <name type="scientific">Marispirochaeta aestuarii</name>
    <dbReference type="NCBI Taxonomy" id="1963862"/>
    <lineage>
        <taxon>Bacteria</taxon>
        <taxon>Pseudomonadati</taxon>
        <taxon>Spirochaetota</taxon>
        <taxon>Spirochaetia</taxon>
        <taxon>Spirochaetales</taxon>
        <taxon>Spirochaetaceae</taxon>
        <taxon>Marispirochaeta</taxon>
    </lineage>
</organism>
<dbReference type="RefSeq" id="WP_083051524.1">
    <property type="nucleotide sequence ID" value="NZ_CAXXQO010000004.1"/>
</dbReference>
<evidence type="ECO:0000256" key="1">
    <source>
        <dbReference type="ARBA" id="ARBA00004117"/>
    </source>
</evidence>
<accession>A0A1Y1RXG5</accession>
<evidence type="ECO:0000256" key="5">
    <source>
        <dbReference type="ARBA" id="ARBA00024934"/>
    </source>
</evidence>
<dbReference type="InterPro" id="IPR001444">
    <property type="entry name" value="Flag_bb_rod_N"/>
</dbReference>
<dbReference type="InterPro" id="IPR006300">
    <property type="entry name" value="FlgB"/>
</dbReference>
<dbReference type="Pfam" id="PF00460">
    <property type="entry name" value="Flg_bb_rod"/>
    <property type="match status" value="1"/>
</dbReference>
<evidence type="ECO:0000256" key="2">
    <source>
        <dbReference type="ARBA" id="ARBA00009677"/>
    </source>
</evidence>
<comment type="subunit">
    <text evidence="6">The basal body constitutes a major portion of the flagellar organelle and consists of a number of rings mounted on a central rod.</text>
</comment>
<dbReference type="OrthoDB" id="9792068at2"/>
<keyword evidence="8" id="KW-0282">Flagellum</keyword>
<dbReference type="AlphaFoldDB" id="A0A1Y1RXG5"/>
<dbReference type="STRING" id="1963862.B4O97_13290"/>
<evidence type="ECO:0000256" key="3">
    <source>
        <dbReference type="ARBA" id="ARBA00014376"/>
    </source>
</evidence>